<keyword evidence="1" id="KW-0547">Nucleotide-binding</keyword>
<dbReference type="PROSITE" id="PS51421">
    <property type="entry name" value="RAS"/>
    <property type="match status" value="1"/>
</dbReference>
<evidence type="ECO:0000313" key="5">
    <source>
        <dbReference type="Proteomes" id="UP000289323"/>
    </source>
</evidence>
<name>A0A3S4C5U4_9PEZI</name>
<protein>
    <submittedName>
        <fullName evidence="4">608978e8-5cb7-4c50-872e-330246ae3fa3</fullName>
    </submittedName>
</protein>
<organism evidence="4 5">
    <name type="scientific">Thermothielavioides terrestris</name>
    <dbReference type="NCBI Taxonomy" id="2587410"/>
    <lineage>
        <taxon>Eukaryota</taxon>
        <taxon>Fungi</taxon>
        <taxon>Dikarya</taxon>
        <taxon>Ascomycota</taxon>
        <taxon>Pezizomycotina</taxon>
        <taxon>Sordariomycetes</taxon>
        <taxon>Sordariomycetidae</taxon>
        <taxon>Sordariales</taxon>
        <taxon>Chaetomiaceae</taxon>
        <taxon>Thermothielavioides</taxon>
    </lineage>
</organism>
<keyword evidence="2" id="KW-0342">GTP-binding</keyword>
<dbReference type="PANTHER" id="PTHR24070">
    <property type="entry name" value="RAS, DI-RAS, AND RHEB FAMILY MEMBERS OF SMALL GTPASE SUPERFAMILY"/>
    <property type="match status" value="1"/>
</dbReference>
<dbReference type="SUPFAM" id="SSF52540">
    <property type="entry name" value="P-loop containing nucleoside triphosphate hydrolases"/>
    <property type="match status" value="1"/>
</dbReference>
<dbReference type="PROSITE" id="PS51419">
    <property type="entry name" value="RAB"/>
    <property type="match status" value="1"/>
</dbReference>
<gene>
    <name evidence="4" type="ORF">TT172_LOCUS4563</name>
</gene>
<dbReference type="Gene3D" id="3.40.50.300">
    <property type="entry name" value="P-loop containing nucleotide triphosphate hydrolases"/>
    <property type="match status" value="1"/>
</dbReference>
<dbReference type="EMBL" id="OUUZ01000008">
    <property type="protein sequence ID" value="SPQ22144.1"/>
    <property type="molecule type" value="Genomic_DNA"/>
</dbReference>
<feature type="compositionally biased region" description="Basic and acidic residues" evidence="3">
    <location>
        <begin position="362"/>
        <end position="375"/>
    </location>
</feature>
<dbReference type="InterPro" id="IPR027417">
    <property type="entry name" value="P-loop_NTPase"/>
</dbReference>
<dbReference type="GO" id="GO:0016020">
    <property type="term" value="C:membrane"/>
    <property type="evidence" value="ECO:0007669"/>
    <property type="project" value="InterPro"/>
</dbReference>
<feature type="region of interest" description="Disordered" evidence="3">
    <location>
        <begin position="26"/>
        <end position="57"/>
    </location>
</feature>
<dbReference type="GO" id="GO:0007165">
    <property type="term" value="P:signal transduction"/>
    <property type="evidence" value="ECO:0007669"/>
    <property type="project" value="InterPro"/>
</dbReference>
<dbReference type="AlphaFoldDB" id="A0A3S4C5U4"/>
<dbReference type="InterPro" id="IPR001806">
    <property type="entry name" value="Small_GTPase"/>
</dbReference>
<evidence type="ECO:0000256" key="2">
    <source>
        <dbReference type="ARBA" id="ARBA00023134"/>
    </source>
</evidence>
<dbReference type="InterPro" id="IPR020849">
    <property type="entry name" value="Small_GTPase_Ras-type"/>
</dbReference>
<dbReference type="Proteomes" id="UP000289323">
    <property type="component" value="Unassembled WGS sequence"/>
</dbReference>
<dbReference type="GO" id="GO:0003924">
    <property type="term" value="F:GTPase activity"/>
    <property type="evidence" value="ECO:0007669"/>
    <property type="project" value="InterPro"/>
</dbReference>
<accession>A0A3S4C5U4</accession>
<evidence type="ECO:0000256" key="1">
    <source>
        <dbReference type="ARBA" id="ARBA00022741"/>
    </source>
</evidence>
<reference evidence="4 5" key="1">
    <citation type="submission" date="2018-04" db="EMBL/GenBank/DDBJ databases">
        <authorList>
            <person name="Huttner S."/>
            <person name="Dainat J."/>
        </authorList>
    </citation>
    <scope>NUCLEOTIDE SEQUENCE [LARGE SCALE GENOMIC DNA]</scope>
</reference>
<feature type="region of interest" description="Disordered" evidence="3">
    <location>
        <begin position="79"/>
        <end position="134"/>
    </location>
</feature>
<dbReference type="GO" id="GO:0005525">
    <property type="term" value="F:GTP binding"/>
    <property type="evidence" value="ECO:0007669"/>
    <property type="project" value="UniProtKB-KW"/>
</dbReference>
<feature type="region of interest" description="Disordered" evidence="3">
    <location>
        <begin position="356"/>
        <end position="375"/>
    </location>
</feature>
<proteinExistence type="predicted"/>
<evidence type="ECO:0000256" key="3">
    <source>
        <dbReference type="SAM" id="MobiDB-lite"/>
    </source>
</evidence>
<feature type="compositionally biased region" description="Low complexity" evidence="3">
    <location>
        <begin position="100"/>
        <end position="134"/>
    </location>
</feature>
<sequence length="375" mass="39996">MVNSLVWTAEEAKYLKAIFQWRDAVSSSDDEERQHQQEEDGKRQHQDQHQQQRPAGQFRILVVGGRGTGKTAILTRFAQNTFRGEGQPPDPSFERGCRHPVTVDVPPVTTTSCSSPPPSSTSTTTNNIAKPQSQPAAQAQKVSYIIDAVEMPSQQLLSNPQLALALSITEAAVLVYSVRDAASLQLAIGLAEFMREYFAPPAPFSSPTPSSLFCARGLLGMGSRAGAGTAGPSSAGAGNGDRGRPYPVVLVGSKCDAPACGPDADPVAILQEERAAMRMPGVGRDVRFLEVSAKTGEGVDGIFRAVAEEILEVQRAARERWELAQREGVRQEAVGPTTGGDDGGRKKFGLWRTLAAAFGRRQPAEGRSGERSGGG</sequence>
<feature type="compositionally biased region" description="Basic and acidic residues" evidence="3">
    <location>
        <begin position="32"/>
        <end position="50"/>
    </location>
</feature>
<evidence type="ECO:0000313" key="4">
    <source>
        <dbReference type="EMBL" id="SPQ22144.1"/>
    </source>
</evidence>